<sequence length="171" mass="18504">MSDRTTPTDPPSFAAGLLPAVLDRDTAPFWAAARQRRLTYQTCDACAAVVFFPRRHCPGCLSAALTWHDSAGLGEVYTYSVVRNSRDPRFADRVPYCVAWIDLDEGFRMMSNVVEVDPDAITVGLRVRVDWRASGDWLLPVFVPADPALPADPAVPAEPADGAPAVGSGDD</sequence>
<feature type="domain" description="ChsH2 C-terminal OB-fold" evidence="2">
    <location>
        <begin position="67"/>
        <end position="132"/>
    </location>
</feature>
<evidence type="ECO:0000259" key="2">
    <source>
        <dbReference type="Pfam" id="PF01796"/>
    </source>
</evidence>
<protein>
    <submittedName>
        <fullName evidence="4">Zn-ribbon domain-containing OB-fold protein</fullName>
    </submittedName>
</protein>
<feature type="region of interest" description="Disordered" evidence="1">
    <location>
        <begin position="152"/>
        <end position="171"/>
    </location>
</feature>
<dbReference type="InterPro" id="IPR002878">
    <property type="entry name" value="ChsH2_C"/>
</dbReference>
<dbReference type="InterPro" id="IPR022002">
    <property type="entry name" value="ChsH2_Znr"/>
</dbReference>
<evidence type="ECO:0000256" key="1">
    <source>
        <dbReference type="SAM" id="MobiDB-lite"/>
    </source>
</evidence>
<dbReference type="Proteomes" id="UP001582793">
    <property type="component" value="Unassembled WGS sequence"/>
</dbReference>
<name>A0ABV5CU55_9ACTN</name>
<dbReference type="Pfam" id="PF01796">
    <property type="entry name" value="OB_ChsH2_C"/>
    <property type="match status" value="1"/>
</dbReference>
<dbReference type="InterPro" id="IPR052513">
    <property type="entry name" value="Thioester_dehydratase-like"/>
</dbReference>
<feature type="domain" description="ChsH2 rubredoxin-like zinc ribbon" evidence="3">
    <location>
        <begin position="30"/>
        <end position="65"/>
    </location>
</feature>
<reference evidence="4 5" key="1">
    <citation type="submission" date="2024-04" db="EMBL/GenBank/DDBJ databases">
        <title>Polymorphospora sp. isolated from Baiyangdian Lake in Xiong'an New Area.</title>
        <authorList>
            <person name="Zhang X."/>
            <person name="Liu J."/>
        </authorList>
    </citation>
    <scope>NUCLEOTIDE SEQUENCE [LARGE SCALE GENOMIC DNA]</scope>
    <source>
        <strain evidence="4 5">2-325</strain>
    </source>
</reference>
<dbReference type="EMBL" id="JBCGDC010000060">
    <property type="protein sequence ID" value="MFB6395477.1"/>
    <property type="molecule type" value="Genomic_DNA"/>
</dbReference>
<dbReference type="Pfam" id="PF12172">
    <property type="entry name" value="zf-ChsH2"/>
    <property type="match status" value="1"/>
</dbReference>
<dbReference type="RefSeq" id="WP_375735260.1">
    <property type="nucleotide sequence ID" value="NZ_JBCGDC010000060.1"/>
</dbReference>
<evidence type="ECO:0000313" key="4">
    <source>
        <dbReference type="EMBL" id="MFB6395477.1"/>
    </source>
</evidence>
<dbReference type="PANTHER" id="PTHR34075">
    <property type="entry name" value="BLR3430 PROTEIN"/>
    <property type="match status" value="1"/>
</dbReference>
<dbReference type="SUPFAM" id="SSF50249">
    <property type="entry name" value="Nucleic acid-binding proteins"/>
    <property type="match status" value="1"/>
</dbReference>
<dbReference type="Gene3D" id="6.10.30.10">
    <property type="match status" value="1"/>
</dbReference>
<organism evidence="4 5">
    <name type="scientific">Polymorphospora lycopeni</name>
    <dbReference type="NCBI Taxonomy" id="3140240"/>
    <lineage>
        <taxon>Bacteria</taxon>
        <taxon>Bacillati</taxon>
        <taxon>Actinomycetota</taxon>
        <taxon>Actinomycetes</taxon>
        <taxon>Micromonosporales</taxon>
        <taxon>Micromonosporaceae</taxon>
        <taxon>Polymorphospora</taxon>
    </lineage>
</organism>
<dbReference type="PANTHER" id="PTHR34075:SF5">
    <property type="entry name" value="BLR3430 PROTEIN"/>
    <property type="match status" value="1"/>
</dbReference>
<evidence type="ECO:0000259" key="3">
    <source>
        <dbReference type="Pfam" id="PF12172"/>
    </source>
</evidence>
<proteinExistence type="predicted"/>
<keyword evidence="5" id="KW-1185">Reference proteome</keyword>
<evidence type="ECO:0000313" key="5">
    <source>
        <dbReference type="Proteomes" id="UP001582793"/>
    </source>
</evidence>
<accession>A0ABV5CU55</accession>
<dbReference type="InterPro" id="IPR012340">
    <property type="entry name" value="NA-bd_OB-fold"/>
</dbReference>
<comment type="caution">
    <text evidence="4">The sequence shown here is derived from an EMBL/GenBank/DDBJ whole genome shotgun (WGS) entry which is preliminary data.</text>
</comment>
<gene>
    <name evidence="4" type="ORF">AAFH96_20520</name>
</gene>
<feature type="compositionally biased region" description="Low complexity" evidence="1">
    <location>
        <begin position="152"/>
        <end position="165"/>
    </location>
</feature>